<keyword evidence="5 12" id="KW-0863">Zinc-finger</keyword>
<evidence type="ECO:0000256" key="8">
    <source>
        <dbReference type="ARBA" id="ARBA00023125"/>
    </source>
</evidence>
<dbReference type="Gene3D" id="3.30.160.60">
    <property type="entry name" value="Classic Zinc Finger"/>
    <property type="match status" value="7"/>
</dbReference>
<dbReference type="PROSITE" id="PS50157">
    <property type="entry name" value="ZINC_FINGER_C2H2_2"/>
    <property type="match status" value="6"/>
</dbReference>
<keyword evidence="8" id="KW-0238">DNA-binding</keyword>
<comment type="caution">
    <text evidence="15">The sequence shown here is derived from an EMBL/GenBank/DDBJ whole genome shotgun (WGS) entry which is preliminary data.</text>
</comment>
<dbReference type="AlphaFoldDB" id="A0AAD4K5U9"/>
<organism evidence="15 16">
    <name type="scientific">Drosophila rubida</name>
    <dbReference type="NCBI Taxonomy" id="30044"/>
    <lineage>
        <taxon>Eukaryota</taxon>
        <taxon>Metazoa</taxon>
        <taxon>Ecdysozoa</taxon>
        <taxon>Arthropoda</taxon>
        <taxon>Hexapoda</taxon>
        <taxon>Insecta</taxon>
        <taxon>Pterygota</taxon>
        <taxon>Neoptera</taxon>
        <taxon>Endopterygota</taxon>
        <taxon>Diptera</taxon>
        <taxon>Brachycera</taxon>
        <taxon>Muscomorpha</taxon>
        <taxon>Ephydroidea</taxon>
        <taxon>Drosophilidae</taxon>
        <taxon>Drosophila</taxon>
    </lineage>
</organism>
<dbReference type="SMART" id="SM00355">
    <property type="entry name" value="ZnF_C2H2"/>
    <property type="match status" value="7"/>
</dbReference>
<dbReference type="PANTHER" id="PTHR24388:SF53">
    <property type="entry name" value="CHORION TRANSCRIPTION FACTOR CF2-RELATED"/>
    <property type="match status" value="1"/>
</dbReference>
<dbReference type="InterPro" id="IPR050527">
    <property type="entry name" value="Snail/Krueppel_Znf"/>
</dbReference>
<dbReference type="FunFam" id="3.30.160.60:FF:000012">
    <property type="entry name" value="RB-associated KRAB zinc finger protein-like"/>
    <property type="match status" value="1"/>
</dbReference>
<feature type="domain" description="C2H2-type" evidence="14">
    <location>
        <begin position="646"/>
        <end position="673"/>
    </location>
</feature>
<evidence type="ECO:0000256" key="9">
    <source>
        <dbReference type="ARBA" id="ARBA00023163"/>
    </source>
</evidence>
<dbReference type="GO" id="GO:0000978">
    <property type="term" value="F:RNA polymerase II cis-regulatory region sequence-specific DNA binding"/>
    <property type="evidence" value="ECO:0007669"/>
    <property type="project" value="TreeGrafter"/>
</dbReference>
<feature type="region of interest" description="Disordered" evidence="13">
    <location>
        <begin position="465"/>
        <end position="498"/>
    </location>
</feature>
<dbReference type="GO" id="GO:0000981">
    <property type="term" value="F:DNA-binding transcription factor activity, RNA polymerase II-specific"/>
    <property type="evidence" value="ECO:0007669"/>
    <property type="project" value="TreeGrafter"/>
</dbReference>
<dbReference type="FunFam" id="3.30.160.60:FF:000702">
    <property type="entry name" value="Transcription factor E4F1 isoform 1"/>
    <property type="match status" value="1"/>
</dbReference>
<sequence>MERKEVDTQQFIDHTLLATELMHNNFMMDLMDQTGVFPKAEGPTNLSTTNSSTATGSVGYVEKHHTLTPPELNFHNSIFQFVNKHVVDEPNATRSSAVPASPEERTRSDNYAKETDVEFLTLNDVVPQQGSQPAFPALAIEPTVPIDVACPALQDDELLYAHSVSTTNARKVLPHKKRISRKLKGSLVGMETELEQHKHQHHVQVPVVAPYSCEICGYAVHTQIEFYAHLKEHYDPSSIEQPQQQQQQPQQQQQQQQKEPLDMCGLSAQDKLQQEQAKLDQVFHDVQLNFENFHNISHVDDDVVDDVGVNMVIHSDAISLHKTDDKLTSNVGTTNATTTNDVPNVVDDVEFSDTEDMLEGIRNVVDKVSIEDTCDELVDLELTTSGMRAPWFNNNFSDIAFSGLLLPGEPPPPTTTPPSQIQDEQIALHFEQQQQPQTVEQQPTQQHQQSKLEMCHKKHYIETTQANEADEQDKEQTLPARTPTPSATGSSIEQLQRSPLMISDSFKLEEPNAEATDSMPSSPAASAMDDNAEMYLLDMEADKQAEGDDGDGDANELKRKFRCTKCARDFNSYNALKYHQFTHTKERAFVCISCDRAFYTQGALKAHARTHSGLKPYKCEQCDQKFRQWGDLKYHTDSKHSDIKAHMCEFCGKSFSRKYSLVVHRRIHTCERNYACQYCDKTFRASSYLVAHIKIHTGEKPYACSICDKKFRVNGDLKRHARIHEPGRGVRLTPQNNSATSSGAKKRGSNSKLKQIEDEDDDEMNMNNKSDAVCGDNEQEILGL</sequence>
<dbReference type="GO" id="GO:0008270">
    <property type="term" value="F:zinc ion binding"/>
    <property type="evidence" value="ECO:0007669"/>
    <property type="project" value="UniProtKB-KW"/>
</dbReference>
<dbReference type="PROSITE" id="PS00028">
    <property type="entry name" value="ZINC_FINGER_C2H2_1"/>
    <property type="match status" value="7"/>
</dbReference>
<feature type="domain" description="C2H2-type" evidence="14">
    <location>
        <begin position="674"/>
        <end position="701"/>
    </location>
</feature>
<name>A0AAD4K5U9_9MUSC</name>
<dbReference type="FunFam" id="3.30.160.60:FF:000446">
    <property type="entry name" value="Zinc finger protein"/>
    <property type="match status" value="1"/>
</dbReference>
<feature type="domain" description="C2H2-type" evidence="14">
    <location>
        <begin position="589"/>
        <end position="616"/>
    </location>
</feature>
<evidence type="ECO:0000256" key="10">
    <source>
        <dbReference type="ARBA" id="ARBA00023242"/>
    </source>
</evidence>
<comment type="similarity">
    <text evidence="2">Belongs to the krueppel C2H2-type zinc-finger protein family.</text>
</comment>
<feature type="region of interest" description="Disordered" evidence="13">
    <location>
        <begin position="725"/>
        <end position="784"/>
    </location>
</feature>
<dbReference type="EMBL" id="JAJJHW010001127">
    <property type="protein sequence ID" value="KAH8378110.1"/>
    <property type="molecule type" value="Genomic_DNA"/>
</dbReference>
<proteinExistence type="inferred from homology"/>
<feature type="region of interest" description="Disordered" evidence="13">
    <location>
        <begin position="432"/>
        <end position="452"/>
    </location>
</feature>
<feature type="domain" description="C2H2-type" evidence="14">
    <location>
        <begin position="617"/>
        <end position="645"/>
    </location>
</feature>
<feature type="domain" description="C2H2-type" evidence="14">
    <location>
        <begin position="702"/>
        <end position="729"/>
    </location>
</feature>
<evidence type="ECO:0000256" key="5">
    <source>
        <dbReference type="ARBA" id="ARBA00022771"/>
    </source>
</evidence>
<feature type="domain" description="C2H2-type" evidence="14">
    <location>
        <begin position="561"/>
        <end position="588"/>
    </location>
</feature>
<dbReference type="SUPFAM" id="SSF57667">
    <property type="entry name" value="beta-beta-alpha zinc fingers"/>
    <property type="match status" value="3"/>
</dbReference>
<dbReference type="InterPro" id="IPR036236">
    <property type="entry name" value="Znf_C2H2_sf"/>
</dbReference>
<evidence type="ECO:0000256" key="6">
    <source>
        <dbReference type="ARBA" id="ARBA00022833"/>
    </source>
</evidence>
<feature type="region of interest" description="Disordered" evidence="13">
    <location>
        <begin position="235"/>
        <end position="261"/>
    </location>
</feature>
<feature type="compositionally biased region" description="Polar residues" evidence="13">
    <location>
        <begin position="483"/>
        <end position="497"/>
    </location>
</feature>
<keyword evidence="9" id="KW-0804">Transcription</keyword>
<dbReference type="Pfam" id="PF00096">
    <property type="entry name" value="zf-C2H2"/>
    <property type="match status" value="4"/>
</dbReference>
<dbReference type="Proteomes" id="UP001200034">
    <property type="component" value="Unassembled WGS sequence"/>
</dbReference>
<feature type="compositionally biased region" description="Low complexity" evidence="13">
    <location>
        <begin position="241"/>
        <end position="257"/>
    </location>
</feature>
<keyword evidence="3" id="KW-0479">Metal-binding</keyword>
<evidence type="ECO:0000256" key="3">
    <source>
        <dbReference type="ARBA" id="ARBA00022723"/>
    </source>
</evidence>
<feature type="compositionally biased region" description="Low complexity" evidence="13">
    <location>
        <begin position="432"/>
        <end position="449"/>
    </location>
</feature>
<dbReference type="FunFam" id="3.30.160.60:FF:000075">
    <property type="entry name" value="Putative zinc finger protein 536"/>
    <property type="match status" value="1"/>
</dbReference>
<accession>A0AAD4K5U9</accession>
<evidence type="ECO:0000256" key="11">
    <source>
        <dbReference type="ARBA" id="ARBA00037948"/>
    </source>
</evidence>
<dbReference type="InterPro" id="IPR013087">
    <property type="entry name" value="Znf_C2H2_type"/>
</dbReference>
<keyword evidence="6" id="KW-0862">Zinc</keyword>
<gene>
    <name evidence="15" type="ORF">KR093_009377</name>
</gene>
<dbReference type="FunFam" id="3.30.160.60:FF:000624">
    <property type="entry name" value="zinc finger protein 697"/>
    <property type="match status" value="1"/>
</dbReference>
<protein>
    <recommendedName>
        <fullName evidence="14">C2H2-type domain-containing protein</fullName>
    </recommendedName>
</protein>
<comment type="subcellular location">
    <subcellularLocation>
        <location evidence="1">Nucleus</location>
    </subcellularLocation>
</comment>
<keyword evidence="7" id="KW-0805">Transcription regulation</keyword>
<evidence type="ECO:0000256" key="1">
    <source>
        <dbReference type="ARBA" id="ARBA00004123"/>
    </source>
</evidence>
<keyword evidence="4" id="KW-0677">Repeat</keyword>
<evidence type="ECO:0000256" key="4">
    <source>
        <dbReference type="ARBA" id="ARBA00022737"/>
    </source>
</evidence>
<evidence type="ECO:0000256" key="2">
    <source>
        <dbReference type="ARBA" id="ARBA00006991"/>
    </source>
</evidence>
<keyword evidence="10" id="KW-0539">Nucleus</keyword>
<reference evidence="15" key="1">
    <citation type="journal article" date="2021" name="Mol. Ecol. Resour.">
        <title>Phylogenomic analyses of the genus Drosophila reveals genomic signals of climate adaptation.</title>
        <authorList>
            <person name="Li F."/>
            <person name="Rane R.V."/>
            <person name="Luria V."/>
            <person name="Xiong Z."/>
            <person name="Chen J."/>
            <person name="Li Z."/>
            <person name="Catullo R.A."/>
            <person name="Griffin P.C."/>
            <person name="Schiffer M."/>
            <person name="Pearce S."/>
            <person name="Lee S.F."/>
            <person name="McElroy K."/>
            <person name="Stocker A."/>
            <person name="Shirriffs J."/>
            <person name="Cockerell F."/>
            <person name="Coppin C."/>
            <person name="Sgro C.M."/>
            <person name="Karger A."/>
            <person name="Cain J.W."/>
            <person name="Weber J.A."/>
            <person name="Santpere G."/>
            <person name="Kirschner M.W."/>
            <person name="Hoffmann A.A."/>
            <person name="Oakeshott J.G."/>
            <person name="Zhang G."/>
        </authorList>
    </citation>
    <scope>NUCLEOTIDE SEQUENCE</scope>
    <source>
        <strain evidence="15">BGI-SZ-2011g</strain>
    </source>
</reference>
<feature type="compositionally biased region" description="Polar residues" evidence="13">
    <location>
        <begin position="733"/>
        <end position="743"/>
    </location>
</feature>
<evidence type="ECO:0000313" key="16">
    <source>
        <dbReference type="Proteomes" id="UP001200034"/>
    </source>
</evidence>
<evidence type="ECO:0000256" key="12">
    <source>
        <dbReference type="PROSITE-ProRule" id="PRU00042"/>
    </source>
</evidence>
<dbReference type="PANTHER" id="PTHR24388">
    <property type="entry name" value="ZINC FINGER PROTEIN"/>
    <property type="match status" value="1"/>
</dbReference>
<evidence type="ECO:0000256" key="7">
    <source>
        <dbReference type="ARBA" id="ARBA00023015"/>
    </source>
</evidence>
<keyword evidence="16" id="KW-1185">Reference proteome</keyword>
<evidence type="ECO:0000256" key="13">
    <source>
        <dbReference type="SAM" id="MobiDB-lite"/>
    </source>
</evidence>
<evidence type="ECO:0000313" key="15">
    <source>
        <dbReference type="EMBL" id="KAH8378110.1"/>
    </source>
</evidence>
<comment type="similarity">
    <text evidence="11">Belongs to the snail C2H2-type zinc-finger protein family.</text>
</comment>
<evidence type="ECO:0000259" key="14">
    <source>
        <dbReference type="PROSITE" id="PS50157"/>
    </source>
</evidence>
<dbReference type="GO" id="GO:0005634">
    <property type="term" value="C:nucleus"/>
    <property type="evidence" value="ECO:0007669"/>
    <property type="project" value="UniProtKB-SubCell"/>
</dbReference>